<comment type="caution">
    <text evidence="3">The sequence shown here is derived from an EMBL/GenBank/DDBJ whole genome shotgun (WGS) entry which is preliminary data.</text>
</comment>
<keyword evidence="2" id="KW-0732">Signal</keyword>
<keyword evidence="1" id="KW-1133">Transmembrane helix</keyword>
<reference evidence="3 4" key="1">
    <citation type="journal article" date="2016" name="Nat. Commun.">
        <title>Thousands of microbial genomes shed light on interconnected biogeochemical processes in an aquifer system.</title>
        <authorList>
            <person name="Anantharaman K."/>
            <person name="Brown C.T."/>
            <person name="Hug L.A."/>
            <person name="Sharon I."/>
            <person name="Castelle C.J."/>
            <person name="Probst A.J."/>
            <person name="Thomas B.C."/>
            <person name="Singh A."/>
            <person name="Wilkins M.J."/>
            <person name="Karaoz U."/>
            <person name="Brodie E.L."/>
            <person name="Williams K.H."/>
            <person name="Hubbard S.S."/>
            <person name="Banfield J.F."/>
        </authorList>
    </citation>
    <scope>NUCLEOTIDE SEQUENCE [LARGE SCALE GENOMIC DNA]</scope>
</reference>
<dbReference type="Pfam" id="PF18895">
    <property type="entry name" value="T4SS_pilin"/>
    <property type="match status" value="1"/>
</dbReference>
<evidence type="ECO:0000256" key="1">
    <source>
        <dbReference type="SAM" id="Phobius"/>
    </source>
</evidence>
<accession>A0A1F6E5Q7</accession>
<evidence type="ECO:0000313" key="4">
    <source>
        <dbReference type="Proteomes" id="UP000177107"/>
    </source>
</evidence>
<feature type="chain" id="PRO_5009524109" evidence="2">
    <location>
        <begin position="24"/>
        <end position="135"/>
    </location>
</feature>
<dbReference type="EMBL" id="MFLM01000001">
    <property type="protein sequence ID" value="OGG68917.1"/>
    <property type="molecule type" value="Genomic_DNA"/>
</dbReference>
<dbReference type="AlphaFoldDB" id="A0A1F6E5Q7"/>
<feature type="signal peptide" evidence="2">
    <location>
        <begin position="1"/>
        <end position="23"/>
    </location>
</feature>
<evidence type="ECO:0000256" key="2">
    <source>
        <dbReference type="SAM" id="SignalP"/>
    </source>
</evidence>
<gene>
    <name evidence="3" type="ORF">A3C95_00665</name>
</gene>
<proteinExistence type="predicted"/>
<organism evidence="3 4">
    <name type="scientific">Candidatus Kaiserbacteria bacterium RIFCSPHIGHO2_02_FULL_56_30</name>
    <dbReference type="NCBI Taxonomy" id="1798499"/>
    <lineage>
        <taxon>Bacteria</taxon>
        <taxon>Candidatus Kaiseribacteriota</taxon>
    </lineage>
</organism>
<keyword evidence="1" id="KW-0472">Membrane</keyword>
<protein>
    <submittedName>
        <fullName evidence="3">Uncharacterized protein</fullName>
    </submittedName>
</protein>
<keyword evidence="1" id="KW-0812">Transmembrane</keyword>
<sequence length="135" mass="13925">MNKYIFTPLFFVVLLAVPTFSLAQSTGVQGGSGGGSTGVQGAPSNPSVTLINPLSAETDLETFLRGILDVVISVGTVVVILMLVYVGFLFATTSVNPENKVKARTALLWTLVGSLVLLGAKAIAEGIEATVNALS</sequence>
<dbReference type="InterPro" id="IPR043993">
    <property type="entry name" value="T4SS_pilin"/>
</dbReference>
<evidence type="ECO:0000313" key="3">
    <source>
        <dbReference type="EMBL" id="OGG68917.1"/>
    </source>
</evidence>
<feature type="transmembrane region" description="Helical" evidence="1">
    <location>
        <begin position="103"/>
        <end position="124"/>
    </location>
</feature>
<name>A0A1F6E5Q7_9BACT</name>
<feature type="transmembrane region" description="Helical" evidence="1">
    <location>
        <begin position="70"/>
        <end position="91"/>
    </location>
</feature>
<dbReference type="Proteomes" id="UP000177107">
    <property type="component" value="Unassembled WGS sequence"/>
</dbReference>
<dbReference type="STRING" id="1798499.A3C95_00665"/>